<organism evidence="2 3">
    <name type="scientific">Parasponia andersonii</name>
    <name type="common">Sponia andersonii</name>
    <dbReference type="NCBI Taxonomy" id="3476"/>
    <lineage>
        <taxon>Eukaryota</taxon>
        <taxon>Viridiplantae</taxon>
        <taxon>Streptophyta</taxon>
        <taxon>Embryophyta</taxon>
        <taxon>Tracheophyta</taxon>
        <taxon>Spermatophyta</taxon>
        <taxon>Magnoliopsida</taxon>
        <taxon>eudicotyledons</taxon>
        <taxon>Gunneridae</taxon>
        <taxon>Pentapetalae</taxon>
        <taxon>rosids</taxon>
        <taxon>fabids</taxon>
        <taxon>Rosales</taxon>
        <taxon>Cannabaceae</taxon>
        <taxon>Parasponia</taxon>
    </lineage>
</organism>
<keyword evidence="3" id="KW-1185">Reference proteome</keyword>
<dbReference type="Proteomes" id="UP000237105">
    <property type="component" value="Unassembled WGS sequence"/>
</dbReference>
<dbReference type="OrthoDB" id="10299970at2759"/>
<dbReference type="EMBL" id="JXTB01000415">
    <property type="protein sequence ID" value="PON41449.1"/>
    <property type="molecule type" value="Genomic_DNA"/>
</dbReference>
<feature type="region of interest" description="Disordered" evidence="1">
    <location>
        <begin position="34"/>
        <end position="58"/>
    </location>
</feature>
<sequence length="78" mass="8750">MVLREENCGQRRISDTPAYGCNFYVIETHNDNDSFDASRDPHHMPIANTPHKAPTKGPHKNVGDLSLAWCMVPQLCSL</sequence>
<evidence type="ECO:0000313" key="2">
    <source>
        <dbReference type="EMBL" id="PON41449.1"/>
    </source>
</evidence>
<protein>
    <submittedName>
        <fullName evidence="2">Uncharacterized protein</fullName>
    </submittedName>
</protein>
<gene>
    <name evidence="2" type="ORF">PanWU01x14_289720</name>
</gene>
<name>A0A2P5AY29_PARAD</name>
<comment type="caution">
    <text evidence="2">The sequence shown here is derived from an EMBL/GenBank/DDBJ whole genome shotgun (WGS) entry which is preliminary data.</text>
</comment>
<feature type="compositionally biased region" description="Basic and acidic residues" evidence="1">
    <location>
        <begin position="34"/>
        <end position="43"/>
    </location>
</feature>
<evidence type="ECO:0000313" key="3">
    <source>
        <dbReference type="Proteomes" id="UP000237105"/>
    </source>
</evidence>
<dbReference type="AlphaFoldDB" id="A0A2P5AY29"/>
<accession>A0A2P5AY29</accession>
<evidence type="ECO:0000256" key="1">
    <source>
        <dbReference type="SAM" id="MobiDB-lite"/>
    </source>
</evidence>
<proteinExistence type="predicted"/>
<reference evidence="3" key="1">
    <citation type="submission" date="2016-06" db="EMBL/GenBank/DDBJ databases">
        <title>Parallel loss of symbiosis genes in relatives of nitrogen-fixing non-legume Parasponia.</title>
        <authorList>
            <person name="Van Velzen R."/>
            <person name="Holmer R."/>
            <person name="Bu F."/>
            <person name="Rutten L."/>
            <person name="Van Zeijl A."/>
            <person name="Liu W."/>
            <person name="Santuari L."/>
            <person name="Cao Q."/>
            <person name="Sharma T."/>
            <person name="Shen D."/>
            <person name="Roswanjaya Y."/>
            <person name="Wardhani T."/>
            <person name="Kalhor M.S."/>
            <person name="Jansen J."/>
            <person name="Van den Hoogen J."/>
            <person name="Gungor B."/>
            <person name="Hartog M."/>
            <person name="Hontelez J."/>
            <person name="Verver J."/>
            <person name="Yang W.-C."/>
            <person name="Schijlen E."/>
            <person name="Repin R."/>
            <person name="Schilthuizen M."/>
            <person name="Schranz E."/>
            <person name="Heidstra R."/>
            <person name="Miyata K."/>
            <person name="Fedorova E."/>
            <person name="Kohlen W."/>
            <person name="Bisseling T."/>
            <person name="Smit S."/>
            <person name="Geurts R."/>
        </authorList>
    </citation>
    <scope>NUCLEOTIDE SEQUENCE [LARGE SCALE GENOMIC DNA]</scope>
    <source>
        <strain evidence="3">cv. WU1-14</strain>
    </source>
</reference>